<dbReference type="PANTHER" id="PTHR21298">
    <property type="entry name" value="GH01721P"/>
    <property type="match status" value="1"/>
</dbReference>
<dbReference type="Proteomes" id="UP000440578">
    <property type="component" value="Unassembled WGS sequence"/>
</dbReference>
<evidence type="ECO:0000256" key="1">
    <source>
        <dbReference type="SAM" id="MobiDB-lite"/>
    </source>
</evidence>
<dbReference type="PROSITE" id="PS50200">
    <property type="entry name" value="RA"/>
    <property type="match status" value="2"/>
</dbReference>
<dbReference type="GO" id="GO:0045743">
    <property type="term" value="P:positive regulation of fibroblast growth factor receptor signaling pathway"/>
    <property type="evidence" value="ECO:0007669"/>
    <property type="project" value="TreeGrafter"/>
</dbReference>
<protein>
    <recommendedName>
        <fullName evidence="2">Ras-associating domain-containing protein</fullName>
    </recommendedName>
</protein>
<gene>
    <name evidence="3" type="ORF">FJT64_011294</name>
</gene>
<dbReference type="InterPro" id="IPR000159">
    <property type="entry name" value="RA_dom"/>
</dbReference>
<dbReference type="CDD" id="cd17043">
    <property type="entry name" value="RA"/>
    <property type="match status" value="1"/>
</dbReference>
<feature type="compositionally biased region" description="Polar residues" evidence="1">
    <location>
        <begin position="72"/>
        <end position="83"/>
    </location>
</feature>
<name>A0A6A4VJH0_AMPAM</name>
<dbReference type="OrthoDB" id="3908708at2759"/>
<dbReference type="PANTHER" id="PTHR21298:SF2">
    <property type="entry name" value="GH01721P"/>
    <property type="match status" value="1"/>
</dbReference>
<dbReference type="GO" id="GO:0045742">
    <property type="term" value="P:positive regulation of epidermal growth factor receptor signaling pathway"/>
    <property type="evidence" value="ECO:0007669"/>
    <property type="project" value="TreeGrafter"/>
</dbReference>
<accession>A0A6A4VJH0</accession>
<dbReference type="SMART" id="SM00314">
    <property type="entry name" value="RA"/>
    <property type="match status" value="2"/>
</dbReference>
<dbReference type="EMBL" id="VIIS01001948">
    <property type="protein sequence ID" value="KAF0290498.1"/>
    <property type="molecule type" value="Genomic_DNA"/>
</dbReference>
<dbReference type="AlphaFoldDB" id="A0A6A4VJH0"/>
<feature type="region of interest" description="Disordered" evidence="1">
    <location>
        <begin position="1"/>
        <end position="86"/>
    </location>
</feature>
<proteinExistence type="predicted"/>
<dbReference type="GO" id="GO:0007165">
    <property type="term" value="P:signal transduction"/>
    <property type="evidence" value="ECO:0007669"/>
    <property type="project" value="InterPro"/>
</dbReference>
<evidence type="ECO:0000313" key="3">
    <source>
        <dbReference type="EMBL" id="KAF0290498.1"/>
    </source>
</evidence>
<dbReference type="InterPro" id="IPR029071">
    <property type="entry name" value="Ubiquitin-like_domsf"/>
</dbReference>
<organism evidence="3 4">
    <name type="scientific">Amphibalanus amphitrite</name>
    <name type="common">Striped barnacle</name>
    <name type="synonym">Balanus amphitrite</name>
    <dbReference type="NCBI Taxonomy" id="1232801"/>
    <lineage>
        <taxon>Eukaryota</taxon>
        <taxon>Metazoa</taxon>
        <taxon>Ecdysozoa</taxon>
        <taxon>Arthropoda</taxon>
        <taxon>Crustacea</taxon>
        <taxon>Multicrustacea</taxon>
        <taxon>Cirripedia</taxon>
        <taxon>Thoracica</taxon>
        <taxon>Thoracicalcarea</taxon>
        <taxon>Balanomorpha</taxon>
        <taxon>Balanoidea</taxon>
        <taxon>Balanidae</taxon>
        <taxon>Amphibalaninae</taxon>
        <taxon>Amphibalanus</taxon>
    </lineage>
</organism>
<comment type="caution">
    <text evidence="3">The sequence shown here is derived from an EMBL/GenBank/DDBJ whole genome shotgun (WGS) entry which is preliminary data.</text>
</comment>
<dbReference type="SUPFAM" id="SSF54236">
    <property type="entry name" value="Ubiquitin-like"/>
    <property type="match status" value="2"/>
</dbReference>
<feature type="domain" description="Ras-associating" evidence="2">
    <location>
        <begin position="185"/>
        <end position="274"/>
    </location>
</feature>
<evidence type="ECO:0000313" key="4">
    <source>
        <dbReference type="Proteomes" id="UP000440578"/>
    </source>
</evidence>
<sequence length="321" mass="36119">MLKHVQLSPSRPVAVGGRAGRPDTCSLSSSVSLGLVPEGTLSSRSSSYTSLNETQSSAASSSSQGAASSGSLPPQTIVSSQQHADGPSIPVKVYARCLRSDIEYKTLSVTFDTTCRQLVSTLLNKYRMKHRDPNLFFLTMEVGVRSAENAARTVLVLDDEAKPAQLQACRPKGDTRLILRMRQGGLVRIYDGILMQGSHYKSLLVSDRTETTDLLRLILNCNNCREPPDRFFLLEVCRTARYERRLRPTDRPVQVQCGWKDRDHYYFVLQREQAARRPRKLPWRPNLESVDSLESLAPTHNPPKTPVKSPSYHDYENYFYI</sequence>
<reference evidence="3 4" key="1">
    <citation type="submission" date="2019-07" db="EMBL/GenBank/DDBJ databases">
        <title>Draft genome assembly of a fouling barnacle, Amphibalanus amphitrite (Darwin, 1854): The first reference genome for Thecostraca.</title>
        <authorList>
            <person name="Kim W."/>
        </authorList>
    </citation>
    <scope>NUCLEOTIDE SEQUENCE [LARGE SCALE GENOMIC DNA]</scope>
    <source>
        <strain evidence="3">SNU_AA5</strain>
        <tissue evidence="3">Soma without cirri and trophi</tissue>
    </source>
</reference>
<feature type="compositionally biased region" description="Low complexity" evidence="1">
    <location>
        <begin position="26"/>
        <end position="71"/>
    </location>
</feature>
<feature type="domain" description="Ras-associating" evidence="2">
    <location>
        <begin position="87"/>
        <end position="184"/>
    </location>
</feature>
<keyword evidence="4" id="KW-1185">Reference proteome</keyword>
<dbReference type="Gene3D" id="3.10.20.90">
    <property type="entry name" value="Phosphatidylinositol 3-kinase Catalytic Subunit, Chain A, domain 1"/>
    <property type="match status" value="2"/>
</dbReference>
<evidence type="ECO:0000259" key="2">
    <source>
        <dbReference type="PROSITE" id="PS50200"/>
    </source>
</evidence>
<dbReference type="Pfam" id="PF00788">
    <property type="entry name" value="RA"/>
    <property type="match status" value="2"/>
</dbReference>